<dbReference type="GO" id="GO:0071277">
    <property type="term" value="P:cellular response to calcium ion"/>
    <property type="evidence" value="ECO:0007669"/>
    <property type="project" value="TreeGrafter"/>
</dbReference>
<dbReference type="GO" id="GO:0005737">
    <property type="term" value="C:cytoplasm"/>
    <property type="evidence" value="ECO:0007669"/>
    <property type="project" value="UniProtKB-SubCell"/>
</dbReference>
<evidence type="ECO:0000256" key="16">
    <source>
        <dbReference type="ARBA" id="ARBA00065466"/>
    </source>
</evidence>
<dbReference type="InterPro" id="IPR036465">
    <property type="entry name" value="vWFA_dom_sf"/>
</dbReference>
<dbReference type="CDD" id="cd04048">
    <property type="entry name" value="C2A_Copine"/>
    <property type="match status" value="1"/>
</dbReference>
<feature type="region of interest" description="Disordered" evidence="19">
    <location>
        <begin position="519"/>
        <end position="736"/>
    </location>
</feature>
<protein>
    <recommendedName>
        <fullName evidence="17">Copine-3</fullName>
    </recommendedName>
    <alternativeName>
        <fullName evidence="18">Copine III</fullName>
    </alternativeName>
</protein>
<dbReference type="EnsemblMetazoa" id="Aqu2.1.30848_001">
    <property type="protein sequence ID" value="Aqu2.1.30848_001"/>
    <property type="gene ID" value="Aqu2.1.30848"/>
</dbReference>
<keyword evidence="6" id="KW-1003">Cell membrane</keyword>
<keyword evidence="13" id="KW-0472">Membrane</keyword>
<evidence type="ECO:0000256" key="18">
    <source>
        <dbReference type="ARBA" id="ARBA00076171"/>
    </source>
</evidence>
<dbReference type="OrthoDB" id="5855668at2759"/>
<dbReference type="InterPro" id="IPR002035">
    <property type="entry name" value="VWF_A"/>
</dbReference>
<name>A0A1X7USU2_AMPQE</name>
<feature type="domain" description="C2" evidence="20">
    <location>
        <begin position="122"/>
        <end position="246"/>
    </location>
</feature>
<evidence type="ECO:0000256" key="9">
    <source>
        <dbReference type="ARBA" id="ARBA00022723"/>
    </source>
</evidence>
<sequence>MSDVYSKVELSIECTNLKDLDTFSKSDPAVFLFQKKGREWIKLGRTELIENNLNPKFATTFTLKYHFEEIQDLKFIVYDIDDKKHIDNPKNQDIIGEMTCTLADIVAAGQRYERKLRHKGEPRGGIRITVEEVQDSKFDVTLQLSASKLDKKDFFGKSDPFFVISKVQEGGEFTVVYRSNPIMKTLNPKWPRFTIGSQKLCSGDWDRTLKITVSDWNSDGSEDLIGEALFSLKDITKRGGSVSQVELINPELKKKKSKYTNSGVIHFGSVCTTPVHSFMDYIKGGCQVSLMVAIDFTASNGKPTNPTSLHYNDPQRDNEYVTAIKSVASVLVPYDTDQMFPVFGFGAKFRQNGEVSHCFPLNFNPQNPEVYGLEGILGSYWYALSMVDLHGPTNFSSFLDTAKKYASTGVTQERQQYYILLVITDGEITDMQNTIDRIVAASTLPLSIVIVGVGGANFSKMEILDADDNPLVDKYNKKMERDIVQFVPLREYQSRAGANFSLAKETLAEIPGQLLSFMRSKGIKPNPPPLRAQQSFREGGPGQAPYPSGGPGQAPYPTGGPGQAPYPTGGPGQAPYPTGGPGQAPYPSGGPGQAPYPTGGPGQAPYPTGGPGQAPYPTGGPGQAPYPTGGPGQAPYPTGGPGQAPYPTGGPGQAPYPTGGPGQAPYPTGGPGQAPYPTGGPGQAPYPTGGPGQAPYPTGGPGKAPYPTVGPGQAPYPTGGPGQAPYPTGGPGQASN</sequence>
<dbReference type="FunFam" id="2.60.40.150:FF:000099">
    <property type="entry name" value="Copine 3"/>
    <property type="match status" value="1"/>
</dbReference>
<feature type="domain" description="C2" evidence="20">
    <location>
        <begin position="1"/>
        <end position="116"/>
    </location>
</feature>
<evidence type="ECO:0000256" key="8">
    <source>
        <dbReference type="ARBA" id="ARBA00022553"/>
    </source>
</evidence>
<evidence type="ECO:0000256" key="6">
    <source>
        <dbReference type="ARBA" id="ARBA00022475"/>
    </source>
</evidence>
<dbReference type="FunFam" id="2.60.40.150:FF:000042">
    <property type="entry name" value="Copine 3"/>
    <property type="match status" value="1"/>
</dbReference>
<proteinExistence type="inferred from homology"/>
<evidence type="ECO:0000256" key="13">
    <source>
        <dbReference type="ARBA" id="ARBA00023136"/>
    </source>
</evidence>
<dbReference type="PROSITE" id="PS50004">
    <property type="entry name" value="C2"/>
    <property type="match status" value="2"/>
</dbReference>
<dbReference type="PANTHER" id="PTHR10857:SF106">
    <property type="entry name" value="C2 DOMAIN-CONTAINING PROTEIN"/>
    <property type="match status" value="1"/>
</dbReference>
<dbReference type="Proteomes" id="UP000007879">
    <property type="component" value="Unassembled WGS sequence"/>
</dbReference>
<dbReference type="STRING" id="400682.A0A1X7USU2"/>
<evidence type="ECO:0000256" key="12">
    <source>
        <dbReference type="ARBA" id="ARBA00022949"/>
    </source>
</evidence>
<organism evidence="21">
    <name type="scientific">Amphimedon queenslandica</name>
    <name type="common">Sponge</name>
    <dbReference type="NCBI Taxonomy" id="400682"/>
    <lineage>
        <taxon>Eukaryota</taxon>
        <taxon>Metazoa</taxon>
        <taxon>Porifera</taxon>
        <taxon>Demospongiae</taxon>
        <taxon>Heteroscleromorpha</taxon>
        <taxon>Haplosclerida</taxon>
        <taxon>Niphatidae</taxon>
        <taxon>Amphimedon</taxon>
    </lineage>
</organism>
<accession>A0A1X7USU2</accession>
<comment type="subcellular location">
    <subcellularLocation>
        <location evidence="3">Cell junction</location>
        <location evidence="3">Focal adhesion</location>
    </subcellularLocation>
    <subcellularLocation>
        <location evidence="2">Cell membrane</location>
    </subcellularLocation>
    <subcellularLocation>
        <location evidence="4">Cytoplasm</location>
    </subcellularLocation>
    <subcellularLocation>
        <location evidence="1">Nucleus</location>
    </subcellularLocation>
</comment>
<comment type="function">
    <text evidence="15">Calcium-dependent phospholipid-binding protein that plays a role in ERBB2-mediated tumor cell migration in response to growth factor heregulin stimulation.</text>
</comment>
<evidence type="ECO:0000256" key="2">
    <source>
        <dbReference type="ARBA" id="ARBA00004236"/>
    </source>
</evidence>
<reference evidence="22" key="1">
    <citation type="journal article" date="2010" name="Nature">
        <title>The Amphimedon queenslandica genome and the evolution of animal complexity.</title>
        <authorList>
            <person name="Srivastava M."/>
            <person name="Simakov O."/>
            <person name="Chapman J."/>
            <person name="Fahey B."/>
            <person name="Gauthier M.E."/>
            <person name="Mitros T."/>
            <person name="Richards G.S."/>
            <person name="Conaco C."/>
            <person name="Dacre M."/>
            <person name="Hellsten U."/>
            <person name="Larroux C."/>
            <person name="Putnam N.H."/>
            <person name="Stanke M."/>
            <person name="Adamska M."/>
            <person name="Darling A."/>
            <person name="Degnan S.M."/>
            <person name="Oakley T.H."/>
            <person name="Plachetzki D.C."/>
            <person name="Zhai Y."/>
            <person name="Adamski M."/>
            <person name="Calcino A."/>
            <person name="Cummins S.F."/>
            <person name="Goodstein D.M."/>
            <person name="Harris C."/>
            <person name="Jackson D.J."/>
            <person name="Leys S.P."/>
            <person name="Shu S."/>
            <person name="Woodcroft B.J."/>
            <person name="Vervoort M."/>
            <person name="Kosik K.S."/>
            <person name="Manning G."/>
            <person name="Degnan B.M."/>
            <person name="Rokhsar D.S."/>
        </authorList>
    </citation>
    <scope>NUCLEOTIDE SEQUENCE [LARGE SCALE GENOMIC DNA]</scope>
</reference>
<keyword evidence="8" id="KW-0597">Phosphoprotein</keyword>
<dbReference type="PANTHER" id="PTHR10857">
    <property type="entry name" value="COPINE"/>
    <property type="match status" value="1"/>
</dbReference>
<dbReference type="InterPro" id="IPR045052">
    <property type="entry name" value="Copine"/>
</dbReference>
<dbReference type="FunCoup" id="A0A1X7USU2">
    <property type="interactions" value="58"/>
</dbReference>
<dbReference type="AlphaFoldDB" id="A0A1X7USU2"/>
<dbReference type="InParanoid" id="A0A1X7USU2"/>
<dbReference type="Pfam" id="PF00168">
    <property type="entry name" value="C2"/>
    <property type="match status" value="2"/>
</dbReference>
<keyword evidence="12" id="KW-0965">Cell junction</keyword>
<evidence type="ECO:0000256" key="15">
    <source>
        <dbReference type="ARBA" id="ARBA00058857"/>
    </source>
</evidence>
<dbReference type="SMART" id="SM00327">
    <property type="entry name" value="VWA"/>
    <property type="match status" value="1"/>
</dbReference>
<comment type="similarity">
    <text evidence="5">Belongs to the copine family.</text>
</comment>
<dbReference type="GO" id="GO:0005634">
    <property type="term" value="C:nucleus"/>
    <property type="evidence" value="ECO:0007669"/>
    <property type="project" value="UniProtKB-SubCell"/>
</dbReference>
<reference evidence="21" key="2">
    <citation type="submission" date="2017-05" db="UniProtKB">
        <authorList>
            <consortium name="EnsemblMetazoa"/>
        </authorList>
    </citation>
    <scope>IDENTIFICATION</scope>
</reference>
<dbReference type="GO" id="GO:0005544">
    <property type="term" value="F:calcium-dependent phospholipid binding"/>
    <property type="evidence" value="ECO:0007669"/>
    <property type="project" value="InterPro"/>
</dbReference>
<evidence type="ECO:0000256" key="3">
    <source>
        <dbReference type="ARBA" id="ARBA00004246"/>
    </source>
</evidence>
<evidence type="ECO:0000256" key="11">
    <source>
        <dbReference type="ARBA" id="ARBA00022837"/>
    </source>
</evidence>
<keyword evidence="11" id="KW-0106">Calcium</keyword>
<dbReference type="GO" id="GO:0005886">
    <property type="term" value="C:plasma membrane"/>
    <property type="evidence" value="ECO:0007669"/>
    <property type="project" value="UniProtKB-SubCell"/>
</dbReference>
<evidence type="ECO:0000259" key="20">
    <source>
        <dbReference type="PROSITE" id="PS50004"/>
    </source>
</evidence>
<dbReference type="InterPro" id="IPR010734">
    <property type="entry name" value="Copine_C"/>
</dbReference>
<comment type="subunit">
    <text evidence="16">Monomer. Interacts with ERBB2 (preferentially with the tyrosine phosphorylated form); this interaction occurs at the cell membrane and is increased in a growth factor heregulin-dependent manner. Interacts with SHC1; this interaction may mediate the binding of CPNE3 with ERBB2. Interacts with RACK1.</text>
</comment>
<evidence type="ECO:0000256" key="19">
    <source>
        <dbReference type="SAM" id="MobiDB-lite"/>
    </source>
</evidence>
<evidence type="ECO:0000256" key="17">
    <source>
        <dbReference type="ARBA" id="ARBA00074834"/>
    </source>
</evidence>
<evidence type="ECO:0000256" key="4">
    <source>
        <dbReference type="ARBA" id="ARBA00004496"/>
    </source>
</evidence>
<gene>
    <name evidence="21" type="primary">100634021</name>
</gene>
<dbReference type="Pfam" id="PF07002">
    <property type="entry name" value="Copine"/>
    <property type="match status" value="1"/>
</dbReference>
<dbReference type="SUPFAM" id="SSF53300">
    <property type="entry name" value="vWA-like"/>
    <property type="match status" value="1"/>
</dbReference>
<keyword evidence="14" id="KW-0539">Nucleus</keyword>
<dbReference type="InterPro" id="IPR037768">
    <property type="entry name" value="C2B_Copine"/>
</dbReference>
<evidence type="ECO:0000256" key="14">
    <source>
        <dbReference type="ARBA" id="ARBA00023242"/>
    </source>
</evidence>
<dbReference type="InterPro" id="IPR000008">
    <property type="entry name" value="C2_dom"/>
</dbReference>
<evidence type="ECO:0000256" key="1">
    <source>
        <dbReference type="ARBA" id="ARBA00004123"/>
    </source>
</evidence>
<dbReference type="CDD" id="cd04047">
    <property type="entry name" value="C2B_Copine"/>
    <property type="match status" value="1"/>
</dbReference>
<evidence type="ECO:0000313" key="22">
    <source>
        <dbReference type="Proteomes" id="UP000007879"/>
    </source>
</evidence>
<evidence type="ECO:0000256" key="7">
    <source>
        <dbReference type="ARBA" id="ARBA00022490"/>
    </source>
</evidence>
<keyword evidence="22" id="KW-1185">Reference proteome</keyword>
<keyword evidence="10" id="KW-0677">Repeat</keyword>
<dbReference type="EnsemblMetazoa" id="XM_011405844.2">
    <property type="protein sequence ID" value="XP_011404146.2"/>
    <property type="gene ID" value="LOC100634021"/>
</dbReference>
<evidence type="ECO:0000256" key="5">
    <source>
        <dbReference type="ARBA" id="ARBA00009048"/>
    </source>
</evidence>
<dbReference type="GO" id="GO:0005925">
    <property type="term" value="C:focal adhesion"/>
    <property type="evidence" value="ECO:0007669"/>
    <property type="project" value="UniProtKB-SubCell"/>
</dbReference>
<dbReference type="KEGG" id="aqu:100634021"/>
<evidence type="ECO:0000313" key="21">
    <source>
        <dbReference type="EnsemblMetazoa" id="Aqu2.1.30848_001"/>
    </source>
</evidence>
<keyword evidence="9" id="KW-0479">Metal-binding</keyword>
<dbReference type="InterPro" id="IPR035892">
    <property type="entry name" value="C2_domain_sf"/>
</dbReference>
<evidence type="ECO:0000256" key="10">
    <source>
        <dbReference type="ARBA" id="ARBA00022737"/>
    </source>
</evidence>
<dbReference type="SUPFAM" id="SSF49562">
    <property type="entry name" value="C2 domain (Calcium/lipid-binding domain, CaLB)"/>
    <property type="match status" value="2"/>
</dbReference>
<dbReference type="Gene3D" id="2.60.40.150">
    <property type="entry name" value="C2 domain"/>
    <property type="match status" value="2"/>
</dbReference>
<keyword evidence="7" id="KW-0963">Cytoplasm</keyword>
<dbReference type="GO" id="GO:0046872">
    <property type="term" value="F:metal ion binding"/>
    <property type="evidence" value="ECO:0007669"/>
    <property type="project" value="UniProtKB-KW"/>
</dbReference>
<dbReference type="SMART" id="SM00239">
    <property type="entry name" value="C2"/>
    <property type="match status" value="2"/>
</dbReference>